<evidence type="ECO:0000256" key="3">
    <source>
        <dbReference type="ARBA" id="ARBA00014910"/>
    </source>
</evidence>
<dbReference type="GO" id="GO:0005814">
    <property type="term" value="C:centriole"/>
    <property type="evidence" value="ECO:0007669"/>
    <property type="project" value="UniProtKB-SubCell"/>
</dbReference>
<sequence length="365" mass="41778">MNPTQTLANLSTQMSAYCSNPPTSPNQNPLHNNHMAIPQDPIIATDPVLVQSIVPETMHFVNSANTADLHAEMCNLDIDAAFGNGLDKLTVLFRQAILADYTISRNRINEHHKAELDSIRQAHELELDGLNGKMDSVIKSRNHSDKKLVDYVQVVNAATAFLTRKRNRLATEKWFGRWKVRQMELRKRKFAMHIAVRHHRKTMTQKAILGWHSEAGVTWRKATENRIRMEAEKHMQTMSAEYESRIAQLSKKLNKTQMQLHLSIEKQHIQQEDMKRSFLRGVCALNMETMGIFRQDEMHCSESVQKQLNYPITNMTVECNQSSKPTVRFISDTAAVPDIACETLAKETTDCISSRTRGLVTRHYN</sequence>
<dbReference type="InterPro" id="IPR033351">
    <property type="entry name" value="POC5"/>
</dbReference>
<reference evidence="11 12" key="1">
    <citation type="submission" date="2006-10" db="EMBL/GenBank/DDBJ databases">
        <title>The Genome Sequence of Batrachochytrium dendrobatidis JEL423.</title>
        <authorList>
            <consortium name="The Broad Institute Genome Sequencing Platform"/>
            <person name="Birren B."/>
            <person name="Lander E."/>
            <person name="Galagan J."/>
            <person name="Cuomo C."/>
            <person name="Devon K."/>
            <person name="Jaffe D."/>
            <person name="Butler J."/>
            <person name="Alvarez P."/>
            <person name="Gnerre S."/>
            <person name="Grabherr M."/>
            <person name="Kleber M."/>
            <person name="Mauceli E."/>
            <person name="Brockman W."/>
            <person name="Young S."/>
            <person name="LaButti K."/>
            <person name="Sykes S."/>
            <person name="DeCaprio D."/>
            <person name="Crawford M."/>
            <person name="Koehrsen M."/>
            <person name="Engels R."/>
            <person name="Montgomery P."/>
            <person name="Pearson M."/>
            <person name="Howarth C."/>
            <person name="Larson L."/>
            <person name="White J."/>
            <person name="O'Leary S."/>
            <person name="Kodira C."/>
            <person name="Zeng Q."/>
            <person name="Yandava C."/>
            <person name="Alvarado L."/>
            <person name="Longcore J."/>
            <person name="James T."/>
        </authorList>
    </citation>
    <scope>NUCLEOTIDE SEQUENCE [LARGE SCALE GENOMIC DNA]</scope>
    <source>
        <strain evidence="11 12">JEL423</strain>
    </source>
</reference>
<evidence type="ECO:0000313" key="11">
    <source>
        <dbReference type="EMBL" id="OAJ42037.1"/>
    </source>
</evidence>
<evidence type="ECO:0000256" key="2">
    <source>
        <dbReference type="ARBA" id="ARBA00010411"/>
    </source>
</evidence>
<reference evidence="11 12" key="2">
    <citation type="submission" date="2016-05" db="EMBL/GenBank/DDBJ databases">
        <title>Lineage-specific infection strategies underlie the spectrum of fungal disease in amphibians.</title>
        <authorList>
            <person name="Cuomo C.A."/>
            <person name="Farrer R.A."/>
            <person name="James T."/>
            <person name="Longcore J."/>
            <person name="Birren B."/>
        </authorList>
    </citation>
    <scope>NUCLEOTIDE SEQUENCE [LARGE SCALE GENOMIC DNA]</scope>
    <source>
        <strain evidence="11 12">JEL423</strain>
    </source>
</reference>
<evidence type="ECO:0000256" key="6">
    <source>
        <dbReference type="ARBA" id="ARBA00023054"/>
    </source>
</evidence>
<evidence type="ECO:0000256" key="1">
    <source>
        <dbReference type="ARBA" id="ARBA00004114"/>
    </source>
</evidence>
<evidence type="ECO:0000256" key="7">
    <source>
        <dbReference type="ARBA" id="ARBA00023212"/>
    </source>
</evidence>
<comment type="function">
    <text evidence="10">Essential for the assembly of the distal half of centrioles, required for centriole elongation. Acts as a negative regulator of centriole elongation.</text>
</comment>
<keyword evidence="4" id="KW-0963">Cytoplasm</keyword>
<proteinExistence type="inferred from homology"/>
<evidence type="ECO:0000256" key="5">
    <source>
        <dbReference type="ARBA" id="ARBA00022737"/>
    </source>
</evidence>
<evidence type="ECO:0000256" key="9">
    <source>
        <dbReference type="ARBA" id="ARBA00031694"/>
    </source>
</evidence>
<dbReference type="PANTHER" id="PTHR28618:SF1">
    <property type="entry name" value="CENTROSOMAL PROTEIN POC5"/>
    <property type="match status" value="1"/>
</dbReference>
<dbReference type="AlphaFoldDB" id="A0A177WPI8"/>
<keyword evidence="8" id="KW-0131">Cell cycle</keyword>
<evidence type="ECO:0000256" key="4">
    <source>
        <dbReference type="ARBA" id="ARBA00022490"/>
    </source>
</evidence>
<gene>
    <name evidence="11" type="ORF">BDEG_25543</name>
</gene>
<comment type="similarity">
    <text evidence="2">Belongs to the POC5 family.</text>
</comment>
<organism evidence="11 12">
    <name type="scientific">Batrachochytrium dendrobatidis (strain JEL423)</name>
    <dbReference type="NCBI Taxonomy" id="403673"/>
    <lineage>
        <taxon>Eukaryota</taxon>
        <taxon>Fungi</taxon>
        <taxon>Fungi incertae sedis</taxon>
        <taxon>Chytridiomycota</taxon>
        <taxon>Chytridiomycota incertae sedis</taxon>
        <taxon>Chytridiomycetes</taxon>
        <taxon>Rhizophydiales</taxon>
        <taxon>Rhizophydiales incertae sedis</taxon>
        <taxon>Batrachochytrium</taxon>
    </lineage>
</organism>
<accession>A0A177WPI8</accession>
<protein>
    <recommendedName>
        <fullName evidence="3">Centrosomal protein POC5</fullName>
    </recommendedName>
    <alternativeName>
        <fullName evidence="9">Protein of centriole 5</fullName>
    </alternativeName>
</protein>
<keyword evidence="7" id="KW-0206">Cytoskeleton</keyword>
<dbReference type="OrthoDB" id="10064898at2759"/>
<comment type="subcellular location">
    <subcellularLocation>
        <location evidence="1">Cytoplasm</location>
        <location evidence="1">Cytoskeleton</location>
        <location evidence="1">Microtubule organizing center</location>
        <location evidence="1">Centrosome</location>
        <location evidence="1">Centriole</location>
    </subcellularLocation>
</comment>
<dbReference type="EMBL" id="DS022306">
    <property type="protein sequence ID" value="OAJ42037.1"/>
    <property type="molecule type" value="Genomic_DNA"/>
</dbReference>
<evidence type="ECO:0000256" key="8">
    <source>
        <dbReference type="ARBA" id="ARBA00023306"/>
    </source>
</evidence>
<evidence type="ECO:0000256" key="10">
    <source>
        <dbReference type="ARBA" id="ARBA00049959"/>
    </source>
</evidence>
<keyword evidence="5" id="KW-0677">Repeat</keyword>
<dbReference type="PANTHER" id="PTHR28618">
    <property type="entry name" value="CENTROSOMAL PROTEIN POC5"/>
    <property type="match status" value="1"/>
</dbReference>
<dbReference type="Proteomes" id="UP000077115">
    <property type="component" value="Unassembled WGS sequence"/>
</dbReference>
<keyword evidence="6" id="KW-0175">Coiled coil</keyword>
<evidence type="ECO:0000313" key="12">
    <source>
        <dbReference type="Proteomes" id="UP000077115"/>
    </source>
</evidence>
<name>A0A177WPI8_BATDL</name>
<dbReference type="VEuPathDB" id="FungiDB:BDEG_25543"/>
<dbReference type="STRING" id="403673.A0A177WPI8"/>